<name>A0A7H9BQI0_PARPN</name>
<evidence type="ECO:0000313" key="4">
    <source>
        <dbReference type="Proteomes" id="UP000509322"/>
    </source>
</evidence>
<sequence>MKPIAIAFGLTMLAGSAHAISDEGWFCPPGTELYQGQCWAPTQPEQPRGDVTATGGNATSKSQASSAVTVNNQTRSRASASSAIAPQLNGYSFPNCFGDTNPSGSFTAGMQTFGWGVSAGSSKASNVCAVAALAGPEAALRYLQRMDRNVPRNITIQQQTTVRCPASHPVFVEGKGCRK</sequence>
<dbReference type="EMBL" id="CP058689">
    <property type="protein sequence ID" value="QLH13554.1"/>
    <property type="molecule type" value="Genomic_DNA"/>
</dbReference>
<evidence type="ECO:0000313" key="3">
    <source>
        <dbReference type="EMBL" id="QLH13554.1"/>
    </source>
</evidence>
<dbReference type="RefSeq" id="WP_179921099.1">
    <property type="nucleotide sequence ID" value="NZ_CP058689.1"/>
</dbReference>
<proteinExistence type="predicted"/>
<dbReference type="Proteomes" id="UP000509322">
    <property type="component" value="Chromosome 1"/>
</dbReference>
<reference evidence="3 4" key="1">
    <citation type="submission" date="2020-07" db="EMBL/GenBank/DDBJ databases">
        <title>The complete genome of Paracoccus pantotrophus ACCC 10489.</title>
        <authorList>
            <person name="Si Y."/>
        </authorList>
    </citation>
    <scope>NUCLEOTIDE SEQUENCE [LARGE SCALE GENOMIC DNA]</scope>
    <source>
        <strain evidence="3 4">ACCC10489</strain>
    </source>
</reference>
<evidence type="ECO:0000256" key="2">
    <source>
        <dbReference type="SAM" id="SignalP"/>
    </source>
</evidence>
<gene>
    <name evidence="3" type="ORF">HYQ43_04545</name>
</gene>
<keyword evidence="2" id="KW-0732">Signal</keyword>
<evidence type="ECO:0000256" key="1">
    <source>
        <dbReference type="SAM" id="MobiDB-lite"/>
    </source>
</evidence>
<organism evidence="3 4">
    <name type="scientific">Paracoccus pantotrophus</name>
    <name type="common">Thiosphaera pantotropha</name>
    <dbReference type="NCBI Taxonomy" id="82367"/>
    <lineage>
        <taxon>Bacteria</taxon>
        <taxon>Pseudomonadati</taxon>
        <taxon>Pseudomonadota</taxon>
        <taxon>Alphaproteobacteria</taxon>
        <taxon>Rhodobacterales</taxon>
        <taxon>Paracoccaceae</taxon>
        <taxon>Paracoccus</taxon>
    </lineage>
</organism>
<feature type="signal peptide" evidence="2">
    <location>
        <begin position="1"/>
        <end position="19"/>
    </location>
</feature>
<feature type="region of interest" description="Disordered" evidence="1">
    <location>
        <begin position="39"/>
        <end position="71"/>
    </location>
</feature>
<dbReference type="AlphaFoldDB" id="A0A7H9BQI0"/>
<feature type="compositionally biased region" description="Polar residues" evidence="1">
    <location>
        <begin position="54"/>
        <end position="71"/>
    </location>
</feature>
<accession>A0A7H9BQI0</accession>
<feature type="chain" id="PRO_5028928225" evidence="2">
    <location>
        <begin position="20"/>
        <end position="179"/>
    </location>
</feature>
<protein>
    <submittedName>
        <fullName evidence="3">Uncharacterized protein</fullName>
    </submittedName>
</protein>